<protein>
    <recommendedName>
        <fullName evidence="5">Gamma-tubulin complex component</fullName>
    </recommendedName>
</protein>
<dbReference type="Pfam" id="PF17681">
    <property type="entry name" value="GCP_N_terminal"/>
    <property type="match status" value="1"/>
</dbReference>
<evidence type="ECO:0000256" key="1">
    <source>
        <dbReference type="ARBA" id="ARBA00010337"/>
    </source>
</evidence>
<comment type="caution">
    <text evidence="8">The sequence shown here is derived from an EMBL/GenBank/DDBJ whole genome shotgun (WGS) entry which is preliminary data.</text>
</comment>
<keyword evidence="3 5" id="KW-0493">Microtubule</keyword>
<dbReference type="InterPro" id="IPR040457">
    <property type="entry name" value="GCP_C"/>
</dbReference>
<dbReference type="GO" id="GO:0051321">
    <property type="term" value="P:meiotic cell cycle"/>
    <property type="evidence" value="ECO:0007669"/>
    <property type="project" value="TreeGrafter"/>
</dbReference>
<dbReference type="GO" id="GO:0000278">
    <property type="term" value="P:mitotic cell cycle"/>
    <property type="evidence" value="ECO:0007669"/>
    <property type="project" value="TreeGrafter"/>
</dbReference>
<organism evidence="8 9">
    <name type="scientific">Aristolochia fimbriata</name>
    <name type="common">White veined hardy Dutchman's pipe vine</name>
    <dbReference type="NCBI Taxonomy" id="158543"/>
    <lineage>
        <taxon>Eukaryota</taxon>
        <taxon>Viridiplantae</taxon>
        <taxon>Streptophyta</taxon>
        <taxon>Embryophyta</taxon>
        <taxon>Tracheophyta</taxon>
        <taxon>Spermatophyta</taxon>
        <taxon>Magnoliopsida</taxon>
        <taxon>Magnoliidae</taxon>
        <taxon>Piperales</taxon>
        <taxon>Aristolochiaceae</taxon>
        <taxon>Aristolochia</taxon>
    </lineage>
</organism>
<gene>
    <name evidence="8" type="ORF">H6P81_020885</name>
</gene>
<sequence length="1028" mass="116554">MGYPVLFDGTQTNSLQSLADKLYHIHSNGLQFAAPDPQFKVNELDLVRGVLQMLQGLSGSLFFWDPFVLRFCIKNGVYLIHLSQTSLCQILGPLVYAATCLQQVENFVKKVQFTSKCAPPTLKAFAHSVSLWLKRLRDIVLKEEKNLVRSEVNSIHTLLGLGNALSSVCSGAEYLLQVVQGAIPSVYLDNLSEVPPSEITVHILDHLYELLNEICPVQGGEEDAYHMLLVLFVGCLVPYIEGLDSWLYDGTLDDPFEEMFFYANSAVMIDQPAYWEKSYLFRAQQYRKLVTGVSSRICGGESFRNNKRDIGDKGPTIVSGIVKGKDQHNIETVVCPLFLKDMTRSIVSAGKSLQLIRHAKTSRTVIFNESDDSGVCSLEALERSTFGSFDHFNFKESKLEGNDQYLGRLTLAEIFCISLLALISDGSHIYRHMKQEESVSLASHCEKMKLVKQSSPTQPHFVATGSIWHKFLDETELQKKCGWVDMVLKIKDSDSSVQTMDSSDEEYPLNARSFWPENPAITVCREFLHAKKCVSDEFYNRYVLLPPLNDEKLRHAIFSGENAIACGEMDVLRPDATNYTCGFQFDETEFARLEDERKCLKSLFPFPTLLPCFQEDKSISEVLPYQKNSTLASRVLYWIQSLELKTTPLPGVVLQECLIAYIKKQVDSVGRHILLKLMNGWKLMDELGVLRAIYLLGSGDLLQHFLIVLFDKLDKGDSWDDEFELNTVLQESIRNSADGMLLSAPDSLVVSIAKPQSPDDGRNMTNLVVGPRKSRHGCFGIDELDLLKFTYKVSWPLELIANTDAMKKYNQVMAFLLKVKRAKFVLDKARRWMWKDGSMKRINRKRHLLVEQKLLHFVDAFHQYVMDRVFHSAWLELFDGMASAGSLDEVIEVHEAYLLSIQRLCFVAHDKLWALIANRIKNILGLALEFYSIQQLLCSSAANSAIQSSCDNEVDRIEKQFDDCIVFLLRVLSFKLNVGHFPHLADLVTRINYNYFYMSDNGSVLTGAVSESNASKLGKTFMTRHDMQ</sequence>
<keyword evidence="2 5" id="KW-0963">Cytoplasm</keyword>
<dbReference type="Pfam" id="PF04130">
    <property type="entry name" value="GCP_C_terminal"/>
    <property type="match status" value="1"/>
</dbReference>
<dbReference type="GO" id="GO:0005874">
    <property type="term" value="C:microtubule"/>
    <property type="evidence" value="ECO:0007669"/>
    <property type="project" value="UniProtKB-KW"/>
</dbReference>
<comment type="similarity">
    <text evidence="1 5">Belongs to the TUBGCP family.</text>
</comment>
<comment type="function">
    <text evidence="5">Component of the gamma-tubulin ring complex (gTuRC) which mediates microtubule nucleation.</text>
</comment>
<evidence type="ECO:0000256" key="4">
    <source>
        <dbReference type="ARBA" id="ARBA00023212"/>
    </source>
</evidence>
<dbReference type="GO" id="GO:0051225">
    <property type="term" value="P:spindle assembly"/>
    <property type="evidence" value="ECO:0007669"/>
    <property type="project" value="TreeGrafter"/>
</dbReference>
<dbReference type="Proteomes" id="UP000825729">
    <property type="component" value="Unassembled WGS sequence"/>
</dbReference>
<dbReference type="Gene3D" id="1.20.120.1900">
    <property type="entry name" value="Gamma-tubulin complex, C-terminal domain"/>
    <property type="match status" value="1"/>
</dbReference>
<dbReference type="GO" id="GO:0051011">
    <property type="term" value="F:microtubule minus-end binding"/>
    <property type="evidence" value="ECO:0007669"/>
    <property type="project" value="TreeGrafter"/>
</dbReference>
<dbReference type="GO" id="GO:0000930">
    <property type="term" value="C:gamma-tubulin complex"/>
    <property type="evidence" value="ECO:0007669"/>
    <property type="project" value="TreeGrafter"/>
</dbReference>
<evidence type="ECO:0000259" key="6">
    <source>
        <dbReference type="Pfam" id="PF04130"/>
    </source>
</evidence>
<dbReference type="InterPro" id="IPR042241">
    <property type="entry name" value="GCP_C_sf"/>
</dbReference>
<feature type="domain" description="Gamma tubulin complex component C-terminal" evidence="6">
    <location>
        <begin position="683"/>
        <end position="997"/>
    </location>
</feature>
<dbReference type="EMBL" id="JAINDJ010000008">
    <property type="protein sequence ID" value="KAG9440720.1"/>
    <property type="molecule type" value="Genomic_DNA"/>
</dbReference>
<name>A0AAV7DVP1_ARIFI</name>
<evidence type="ECO:0000256" key="3">
    <source>
        <dbReference type="ARBA" id="ARBA00022701"/>
    </source>
</evidence>
<keyword evidence="4 5" id="KW-0206">Cytoskeleton</keyword>
<reference evidence="8 9" key="1">
    <citation type="submission" date="2021-07" db="EMBL/GenBank/DDBJ databases">
        <title>The Aristolochia fimbriata genome: insights into angiosperm evolution, floral development and chemical biosynthesis.</title>
        <authorList>
            <person name="Jiao Y."/>
        </authorList>
    </citation>
    <scope>NUCLEOTIDE SEQUENCE [LARGE SCALE GENOMIC DNA]</scope>
    <source>
        <strain evidence="8">IBCAS-2021</strain>
        <tissue evidence="8">Leaf</tissue>
    </source>
</reference>
<keyword evidence="9" id="KW-1185">Reference proteome</keyword>
<dbReference type="InterPro" id="IPR007259">
    <property type="entry name" value="GCP"/>
</dbReference>
<dbReference type="GO" id="GO:0031122">
    <property type="term" value="P:cytoplasmic microtubule organization"/>
    <property type="evidence" value="ECO:0007669"/>
    <property type="project" value="TreeGrafter"/>
</dbReference>
<evidence type="ECO:0000313" key="9">
    <source>
        <dbReference type="Proteomes" id="UP000825729"/>
    </source>
</evidence>
<dbReference type="AlphaFoldDB" id="A0AAV7DVP1"/>
<dbReference type="InterPro" id="IPR041470">
    <property type="entry name" value="GCP_N"/>
</dbReference>
<evidence type="ECO:0000256" key="2">
    <source>
        <dbReference type="ARBA" id="ARBA00022490"/>
    </source>
</evidence>
<feature type="domain" description="Gamma tubulin complex component protein N-terminal" evidence="7">
    <location>
        <begin position="47"/>
        <end position="285"/>
    </location>
</feature>
<proteinExistence type="inferred from homology"/>
<evidence type="ECO:0000259" key="7">
    <source>
        <dbReference type="Pfam" id="PF17681"/>
    </source>
</evidence>
<evidence type="ECO:0000313" key="8">
    <source>
        <dbReference type="EMBL" id="KAG9440720.1"/>
    </source>
</evidence>
<dbReference type="PANTHER" id="PTHR19302:SF33">
    <property type="entry name" value="GAMMA-TUBULIN COMPLEX COMPONENT 5"/>
    <property type="match status" value="1"/>
</dbReference>
<dbReference type="GO" id="GO:0043015">
    <property type="term" value="F:gamma-tubulin binding"/>
    <property type="evidence" value="ECO:0007669"/>
    <property type="project" value="InterPro"/>
</dbReference>
<dbReference type="PANTHER" id="PTHR19302">
    <property type="entry name" value="GAMMA TUBULIN COMPLEX PROTEIN"/>
    <property type="match status" value="1"/>
</dbReference>
<accession>A0AAV7DVP1</accession>
<evidence type="ECO:0000256" key="5">
    <source>
        <dbReference type="RuleBase" id="RU363050"/>
    </source>
</evidence>
<dbReference type="GO" id="GO:0007020">
    <property type="term" value="P:microtubule nucleation"/>
    <property type="evidence" value="ECO:0007669"/>
    <property type="project" value="InterPro"/>
</dbReference>
<dbReference type="GO" id="GO:0000922">
    <property type="term" value="C:spindle pole"/>
    <property type="evidence" value="ECO:0007669"/>
    <property type="project" value="InterPro"/>
</dbReference>
<comment type="subcellular location">
    <subcellularLocation>
        <location evidence="5">Cytoplasm</location>
        <location evidence="5">Cytoskeleton</location>
        <location evidence="5">Microtubule organizing center</location>
    </subcellularLocation>
</comment>